<organism evidence="2 3">
    <name type="scientific">Rhizophagus clarus</name>
    <dbReference type="NCBI Taxonomy" id="94130"/>
    <lineage>
        <taxon>Eukaryota</taxon>
        <taxon>Fungi</taxon>
        <taxon>Fungi incertae sedis</taxon>
        <taxon>Mucoromycota</taxon>
        <taxon>Glomeromycotina</taxon>
        <taxon>Glomeromycetes</taxon>
        <taxon>Glomerales</taxon>
        <taxon>Glomeraceae</taxon>
        <taxon>Rhizophagus</taxon>
    </lineage>
</organism>
<reference evidence="2" key="1">
    <citation type="submission" date="2019-10" db="EMBL/GenBank/DDBJ databases">
        <title>Conservation and host-specific expression of non-tandemly repeated heterogenous ribosome RNA gene in arbuscular mycorrhizal fungi.</title>
        <authorList>
            <person name="Maeda T."/>
            <person name="Kobayashi Y."/>
            <person name="Nakagawa T."/>
            <person name="Ezawa T."/>
            <person name="Yamaguchi K."/>
            <person name="Bino T."/>
            <person name="Nishimoto Y."/>
            <person name="Shigenobu S."/>
            <person name="Kawaguchi M."/>
        </authorList>
    </citation>
    <scope>NUCLEOTIDE SEQUENCE</scope>
    <source>
        <strain evidence="2">HR1</strain>
    </source>
</reference>
<comment type="caution">
    <text evidence="2">The sequence shown here is derived from an EMBL/GenBank/DDBJ whole genome shotgun (WGS) entry which is preliminary data.</text>
</comment>
<dbReference type="GO" id="GO:0004672">
    <property type="term" value="F:protein kinase activity"/>
    <property type="evidence" value="ECO:0007669"/>
    <property type="project" value="InterPro"/>
</dbReference>
<evidence type="ECO:0000259" key="1">
    <source>
        <dbReference type="PROSITE" id="PS50011"/>
    </source>
</evidence>
<dbReference type="OrthoDB" id="2313785at2759"/>
<feature type="domain" description="Protein kinase" evidence="1">
    <location>
        <begin position="1049"/>
        <end position="1246"/>
    </location>
</feature>
<gene>
    <name evidence="2" type="ORF">RCL2_002198200</name>
</gene>
<accession>A0A8H3LZS7</accession>
<dbReference type="Gene3D" id="1.10.510.10">
    <property type="entry name" value="Transferase(Phosphotransferase) domain 1"/>
    <property type="match status" value="1"/>
</dbReference>
<protein>
    <submittedName>
        <fullName evidence="2">Kinase-like domain-containing protein</fullName>
    </submittedName>
</protein>
<dbReference type="SMART" id="SM00220">
    <property type="entry name" value="S_TKc"/>
    <property type="match status" value="1"/>
</dbReference>
<dbReference type="PROSITE" id="PS50011">
    <property type="entry name" value="PROTEIN_KINASE_DOM"/>
    <property type="match status" value="1"/>
</dbReference>
<dbReference type="EMBL" id="BLAL01000242">
    <property type="protein sequence ID" value="GES95305.1"/>
    <property type="molecule type" value="Genomic_DNA"/>
</dbReference>
<dbReference type="InterPro" id="IPR011009">
    <property type="entry name" value="Kinase-like_dom_sf"/>
</dbReference>
<proteinExistence type="predicted"/>
<name>A0A8H3LZS7_9GLOM</name>
<evidence type="ECO:0000313" key="2">
    <source>
        <dbReference type="EMBL" id="GES95305.1"/>
    </source>
</evidence>
<dbReference type="Pfam" id="PF07714">
    <property type="entry name" value="PK_Tyr_Ser-Thr"/>
    <property type="match status" value="1"/>
</dbReference>
<dbReference type="GO" id="GO:0005524">
    <property type="term" value="F:ATP binding"/>
    <property type="evidence" value="ECO:0007669"/>
    <property type="project" value="InterPro"/>
</dbReference>
<dbReference type="InterPro" id="IPR001245">
    <property type="entry name" value="Ser-Thr/Tyr_kinase_cat_dom"/>
</dbReference>
<dbReference type="AlphaFoldDB" id="A0A8H3LZS7"/>
<keyword evidence="2" id="KW-0808">Transferase</keyword>
<dbReference type="Proteomes" id="UP000615446">
    <property type="component" value="Unassembled WGS sequence"/>
</dbReference>
<dbReference type="SUPFAM" id="SSF56112">
    <property type="entry name" value="Protein kinase-like (PK-like)"/>
    <property type="match status" value="1"/>
</dbReference>
<evidence type="ECO:0000313" key="3">
    <source>
        <dbReference type="Proteomes" id="UP000615446"/>
    </source>
</evidence>
<sequence length="1246" mass="148224">MELLTKYYVNLSDGKEIIKENFTNWTSGNEIIDNFIQEKQLKCAANDFLFEWIPYNEFVNIKEIGDNCLTTAIWKNGPLHYHDKDSISGWIREPFKIVTLKFLYGIQNITNKSINKVESYLHDKKYFKIRGILQNPDTVKYYGISQNPDTKIYILVFNDLYLSFFCEKCGNNYGNNKWCKQCQIDQLKNNFTNWTSGNVKLDQFIQKMQLKVNEYYDVIFEWIPYNELIEIRERGDNCLTAAIWKDGPLHYDESEKKYIKNSAHKKVVLRFLYDLRNIDDEFLNLVESYLLFGYSSNYGISQDPDSEVYILVFIYNYFVYHCEKCGNKYKDSDRCCDQCQINQLKNNFTNWTSENVKLDDFIQKLQLKISRNNLVFEWIPYNEFIDIKQVEDNCFAEAIWKDGPLHYDKYKKKFIRNLSYEKVVLRFLYDSQDINDEFLNMIESYLHDNKDNKNYGISQDPDTKVYILVFTHNYFVYYCEKCGNKYKNSDEWCNQCQVDQLKSNFTNWTSGNIKLDDFIQNTQLKIDRNDVIFEWIPYSEFIDIKQMGDNCYAEAIWKDGPLYYDKYEKKYIRNSAYKKVVLRFLYDSQNISDEFLNMVGSYLINGRIYGISQNPDTKVYTLIFTYDYLAYYCRKCGNKYKDSDELCKQCQIDQLKNNFTNWTSGNVKLDDFIQKLQLNLVDDLINSLIQKLQLKLDEDFINDLIKKLKVKVIKNDMVFEWMPYNEFVDIKHIGDNCLATAIWKNGPLNYDKYEKKYIRNSTSEKVVLRFLYDSQNIDDEFLNMVGSYLLFDKLKNNFTKWTSGNVKLDNFIRNMQLKINENDVIFEWISYSEFIEIKKIDNEFAIAIWKCTPLTYTGKVKGSCKTVCLKYLCNKQDITDKLLNKVKSYFDNNKVYGISQNPDTKFTNINETENNRFATAIWEDGPLYYIVLDKKYKRKLVNEKVILKYLSNSQNTINEIIYSMEDSYGISQNPNTKDFIILVFPLKYYCENCGEKYNNQFEIDSRSCLLCQTKHKDEKIRDLIQDARLNIDYNSESNIIFEWIPYDHFDNIKEIGKGGFSTVYLAIWKDGLLYYERHEHGGEWKRKSNTKVALKCLHYSFNFLDKFINEVKAYLNQKLENILKIYGISQDPDTKDYIMILEFAEAPEVLGGKPYTRAADIYSFDQNFQKKEQQHYEIEKQFNETQEYRKANFCSIKNDQTITHTQAIYSSRLLNPFTKNLSKYDNINNNTVEITDFTNNDLKSLR</sequence>
<dbReference type="InterPro" id="IPR000719">
    <property type="entry name" value="Prot_kinase_dom"/>
</dbReference>
<keyword evidence="2" id="KW-0418">Kinase</keyword>